<dbReference type="AlphaFoldDB" id="A0A8S2GAG4"/>
<comment type="caution">
    <text evidence="1">The sequence shown here is derived from an EMBL/GenBank/DDBJ whole genome shotgun (WGS) entry which is preliminary data.</text>
</comment>
<dbReference type="InterPro" id="IPR026082">
    <property type="entry name" value="ABCA"/>
</dbReference>
<dbReference type="PANTHER" id="PTHR19229">
    <property type="entry name" value="ATP-BINDING CASSETTE TRANSPORTER SUBFAMILY A ABCA"/>
    <property type="match status" value="1"/>
</dbReference>
<dbReference type="EMBL" id="CAJOBA010104788">
    <property type="protein sequence ID" value="CAF4532983.1"/>
    <property type="molecule type" value="Genomic_DNA"/>
</dbReference>
<reference evidence="1" key="1">
    <citation type="submission" date="2021-02" db="EMBL/GenBank/DDBJ databases">
        <authorList>
            <person name="Nowell W R."/>
        </authorList>
    </citation>
    <scope>NUCLEOTIDE SEQUENCE</scope>
</reference>
<dbReference type="EMBL" id="CAJNOK010072569">
    <property type="protein sequence ID" value="CAF1666556.1"/>
    <property type="molecule type" value="Genomic_DNA"/>
</dbReference>
<dbReference type="GO" id="GO:0140359">
    <property type="term" value="F:ABC-type transporter activity"/>
    <property type="evidence" value="ECO:0007669"/>
    <property type="project" value="InterPro"/>
</dbReference>
<feature type="non-terminal residue" evidence="1">
    <location>
        <position position="1"/>
    </location>
</feature>
<organism evidence="1 3">
    <name type="scientific">Didymodactylos carnosus</name>
    <dbReference type="NCBI Taxonomy" id="1234261"/>
    <lineage>
        <taxon>Eukaryota</taxon>
        <taxon>Metazoa</taxon>
        <taxon>Spiralia</taxon>
        <taxon>Gnathifera</taxon>
        <taxon>Rotifera</taxon>
        <taxon>Eurotatoria</taxon>
        <taxon>Bdelloidea</taxon>
        <taxon>Philodinida</taxon>
        <taxon>Philodinidae</taxon>
        <taxon>Didymodactylos</taxon>
    </lineage>
</organism>
<evidence type="ECO:0000313" key="1">
    <source>
        <dbReference type="EMBL" id="CAF1666556.1"/>
    </source>
</evidence>
<accession>A0A8S2GAG4</accession>
<dbReference type="GO" id="GO:0016020">
    <property type="term" value="C:membrane"/>
    <property type="evidence" value="ECO:0007669"/>
    <property type="project" value="InterPro"/>
</dbReference>
<protein>
    <submittedName>
        <fullName evidence="1">Uncharacterized protein</fullName>
    </submittedName>
</protein>
<dbReference type="Proteomes" id="UP000677228">
    <property type="component" value="Unassembled WGS sequence"/>
</dbReference>
<gene>
    <name evidence="1" type="ORF">OVA965_LOCUS45531</name>
    <name evidence="2" type="ORF">TMI583_LOCUS49114</name>
</gene>
<feature type="non-terminal residue" evidence="1">
    <location>
        <position position="145"/>
    </location>
</feature>
<proteinExistence type="predicted"/>
<evidence type="ECO:0000313" key="2">
    <source>
        <dbReference type="EMBL" id="CAF4532983.1"/>
    </source>
</evidence>
<dbReference type="Proteomes" id="UP000682733">
    <property type="component" value="Unassembled WGS sequence"/>
</dbReference>
<name>A0A8S2GAG4_9BILA</name>
<evidence type="ECO:0000313" key="3">
    <source>
        <dbReference type="Proteomes" id="UP000677228"/>
    </source>
</evidence>
<sequence length="145" mass="16658">FVVDALSDRIIILADGKLKAEGTTMKLKEMFGSGYKFIITKRPNVRRTSDEIKQILKRYLSQITIESETPAELVFRSNEQPNSQFIDALKQLDQMKLDNQILDYGLQNSTMDDVFFKITQENTDSTLNDKVTTVDVETINDQCRQ</sequence>